<dbReference type="Proteomes" id="UP000593576">
    <property type="component" value="Unassembled WGS sequence"/>
</dbReference>
<name>A0A7J9MNR0_GOSSC</name>
<dbReference type="CDD" id="cd06222">
    <property type="entry name" value="RNase_H_like"/>
    <property type="match status" value="1"/>
</dbReference>
<keyword evidence="2" id="KW-1185">Reference proteome</keyword>
<dbReference type="InterPro" id="IPR044730">
    <property type="entry name" value="RNase_H-like_dom_plant"/>
</dbReference>
<comment type="caution">
    <text evidence="1">The sequence shown here is derived from an EMBL/GenBank/DDBJ whole genome shotgun (WGS) entry which is preliminary data.</text>
</comment>
<evidence type="ECO:0008006" key="3">
    <source>
        <dbReference type="Google" id="ProtNLM"/>
    </source>
</evidence>
<sequence length="151" mass="16871">MMPMWDSWLFCVGYCGRIGIKVSNKPDEIVSRAKCFVSNIRESLIRSGSLGVNQGIKVKWHPPSSGWVKINVDGSSNMNGHYLMVGGVVRDSTGNWLEGFKKYIGRGSALNKIIVESDCLDAIEMILGNSMNTPLMTLIRQIMKAKRQFQE</sequence>
<evidence type="ECO:0000313" key="1">
    <source>
        <dbReference type="EMBL" id="MBA0872692.1"/>
    </source>
</evidence>
<protein>
    <recommendedName>
        <fullName evidence="3">RNase H type-1 domain-containing protein</fullName>
    </recommendedName>
</protein>
<dbReference type="InterPro" id="IPR053151">
    <property type="entry name" value="RNase_H-like"/>
</dbReference>
<dbReference type="AlphaFoldDB" id="A0A7J9MNR0"/>
<accession>A0A7J9MNR0</accession>
<gene>
    <name evidence="1" type="ORF">Goshw_018760</name>
</gene>
<reference evidence="1 2" key="1">
    <citation type="journal article" date="2019" name="Genome Biol. Evol.">
        <title>Insights into the evolution of the New World diploid cottons (Gossypium, subgenus Houzingenia) based on genome sequencing.</title>
        <authorList>
            <person name="Grover C.E."/>
            <person name="Arick M.A. 2nd"/>
            <person name="Thrash A."/>
            <person name="Conover J.L."/>
            <person name="Sanders W.S."/>
            <person name="Peterson D.G."/>
            <person name="Frelichowski J.E."/>
            <person name="Scheffler J.A."/>
            <person name="Scheffler B.E."/>
            <person name="Wendel J.F."/>
        </authorList>
    </citation>
    <scope>NUCLEOTIDE SEQUENCE [LARGE SCALE GENOMIC DNA]</scope>
    <source>
        <strain evidence="1">1</strain>
        <tissue evidence="1">Leaf</tissue>
    </source>
</reference>
<feature type="non-terminal residue" evidence="1">
    <location>
        <position position="151"/>
    </location>
</feature>
<evidence type="ECO:0000313" key="2">
    <source>
        <dbReference type="Proteomes" id="UP000593576"/>
    </source>
</evidence>
<dbReference type="EMBL" id="JABFAF010000012">
    <property type="protein sequence ID" value="MBA0872692.1"/>
    <property type="molecule type" value="Genomic_DNA"/>
</dbReference>
<dbReference type="PANTHER" id="PTHR47723:SF19">
    <property type="entry name" value="POLYNUCLEOTIDYL TRANSFERASE, RIBONUCLEASE H-LIKE SUPERFAMILY PROTEIN"/>
    <property type="match status" value="1"/>
</dbReference>
<dbReference type="OrthoDB" id="1001042at2759"/>
<organism evidence="1 2">
    <name type="scientific">Gossypium schwendimanii</name>
    <name type="common">Cotton</name>
    <dbReference type="NCBI Taxonomy" id="34291"/>
    <lineage>
        <taxon>Eukaryota</taxon>
        <taxon>Viridiplantae</taxon>
        <taxon>Streptophyta</taxon>
        <taxon>Embryophyta</taxon>
        <taxon>Tracheophyta</taxon>
        <taxon>Spermatophyta</taxon>
        <taxon>Magnoliopsida</taxon>
        <taxon>eudicotyledons</taxon>
        <taxon>Gunneridae</taxon>
        <taxon>Pentapetalae</taxon>
        <taxon>rosids</taxon>
        <taxon>malvids</taxon>
        <taxon>Malvales</taxon>
        <taxon>Malvaceae</taxon>
        <taxon>Malvoideae</taxon>
        <taxon>Gossypium</taxon>
    </lineage>
</organism>
<proteinExistence type="predicted"/>
<dbReference type="PANTHER" id="PTHR47723">
    <property type="entry name" value="OS05G0353850 PROTEIN"/>
    <property type="match status" value="1"/>
</dbReference>